<evidence type="ECO:0000313" key="1">
    <source>
        <dbReference type="EMBL" id="ODM21453.1"/>
    </source>
</evidence>
<keyword evidence="2" id="KW-1185">Reference proteome</keyword>
<comment type="caution">
    <text evidence="1">The sequence shown here is derived from an EMBL/GenBank/DDBJ whole genome shotgun (WGS) entry which is preliminary data.</text>
</comment>
<dbReference type="VEuPathDB" id="FungiDB:SI65_02297"/>
<proteinExistence type="predicted"/>
<dbReference type="EMBL" id="JXNT01000002">
    <property type="protein sequence ID" value="ODM21453.1"/>
    <property type="molecule type" value="Genomic_DNA"/>
</dbReference>
<organism evidence="1 2">
    <name type="scientific">Aspergillus cristatus</name>
    <name type="common">Chinese Fuzhuan brick tea-fermentation fungus</name>
    <name type="synonym">Eurotium cristatum</name>
    <dbReference type="NCBI Taxonomy" id="573508"/>
    <lineage>
        <taxon>Eukaryota</taxon>
        <taxon>Fungi</taxon>
        <taxon>Dikarya</taxon>
        <taxon>Ascomycota</taxon>
        <taxon>Pezizomycotina</taxon>
        <taxon>Eurotiomycetes</taxon>
        <taxon>Eurotiomycetidae</taxon>
        <taxon>Eurotiales</taxon>
        <taxon>Aspergillaceae</taxon>
        <taxon>Aspergillus</taxon>
        <taxon>Aspergillus subgen. Aspergillus</taxon>
    </lineage>
</organism>
<protein>
    <submittedName>
        <fullName evidence="1">Uncharacterized protein</fullName>
    </submittedName>
</protein>
<dbReference type="AlphaFoldDB" id="A0A1E3BKD8"/>
<evidence type="ECO:0000313" key="2">
    <source>
        <dbReference type="Proteomes" id="UP000094569"/>
    </source>
</evidence>
<reference evidence="1 2" key="1">
    <citation type="journal article" date="2016" name="BMC Genomics">
        <title>Comparative genomic and transcriptomic analyses of the Fuzhuan brick tea-fermentation fungus Aspergillus cristatus.</title>
        <authorList>
            <person name="Ge Y."/>
            <person name="Wang Y."/>
            <person name="Liu Y."/>
            <person name="Tan Y."/>
            <person name="Ren X."/>
            <person name="Zhang X."/>
            <person name="Hyde K.D."/>
            <person name="Liu Y."/>
            <person name="Liu Z."/>
        </authorList>
    </citation>
    <scope>NUCLEOTIDE SEQUENCE [LARGE SCALE GENOMIC DNA]</scope>
    <source>
        <strain evidence="1 2">GZAAS20.1005</strain>
    </source>
</reference>
<sequence length="93" mass="10919">MPDRNDFFPAKHYLGIEINFSDSQGRWALTQKLEEQHDQYDEKEFEDIDGSSSACGIFQCRRPDDPAQVATMKIWMQYENPELSPYVYGVKHK</sequence>
<accession>A0A1E3BKD8</accession>
<name>A0A1E3BKD8_ASPCR</name>
<gene>
    <name evidence="1" type="ORF">SI65_02297</name>
</gene>
<dbReference type="Proteomes" id="UP000094569">
    <property type="component" value="Unassembled WGS sequence"/>
</dbReference>